<name>A0A9Q3IPY0_9BASI</name>
<comment type="caution">
    <text evidence="2">The sequence shown here is derived from an EMBL/GenBank/DDBJ whole genome shotgun (WGS) entry which is preliminary data.</text>
</comment>
<sequence>MEYQQAVKTLGREGNQDKGKSSHYPGYRRTIEPERAYSYLFRLMRSRPTQLPSGVTSFRHQKISGQGSLSFTIPGSFQGKTRIQGKKPDFFQPKAERARPNDPEAVGLGEGSTQEPEIVVNTSIISSPINRNITPTQNEKNVVKPESNLKRDALWVQIAQL</sequence>
<feature type="compositionally biased region" description="Basic and acidic residues" evidence="1">
    <location>
        <begin position="93"/>
        <end position="102"/>
    </location>
</feature>
<protein>
    <submittedName>
        <fullName evidence="2">Uncharacterized protein</fullName>
    </submittedName>
</protein>
<feature type="region of interest" description="Disordered" evidence="1">
    <location>
        <begin position="1"/>
        <end position="27"/>
    </location>
</feature>
<reference evidence="2" key="1">
    <citation type="submission" date="2021-03" db="EMBL/GenBank/DDBJ databases">
        <title>Draft genome sequence of rust myrtle Austropuccinia psidii MF-1, a brazilian biotype.</title>
        <authorList>
            <person name="Quecine M.C."/>
            <person name="Pachon D.M.R."/>
            <person name="Bonatelli M.L."/>
            <person name="Correr F.H."/>
            <person name="Franceschini L.M."/>
            <person name="Leite T.F."/>
            <person name="Margarido G.R.A."/>
            <person name="Almeida C.A."/>
            <person name="Ferrarezi J.A."/>
            <person name="Labate C.A."/>
        </authorList>
    </citation>
    <scope>NUCLEOTIDE SEQUENCE</scope>
    <source>
        <strain evidence="2">MF-1</strain>
    </source>
</reference>
<dbReference type="Proteomes" id="UP000765509">
    <property type="component" value="Unassembled WGS sequence"/>
</dbReference>
<gene>
    <name evidence="2" type="ORF">O181_087544</name>
</gene>
<proteinExistence type="predicted"/>
<evidence type="ECO:0000313" key="3">
    <source>
        <dbReference type="Proteomes" id="UP000765509"/>
    </source>
</evidence>
<accession>A0A9Q3IPY0</accession>
<keyword evidence="3" id="KW-1185">Reference proteome</keyword>
<feature type="region of interest" description="Disordered" evidence="1">
    <location>
        <begin position="93"/>
        <end position="113"/>
    </location>
</feature>
<dbReference type="OrthoDB" id="2157866at2759"/>
<evidence type="ECO:0000256" key="1">
    <source>
        <dbReference type="SAM" id="MobiDB-lite"/>
    </source>
</evidence>
<evidence type="ECO:0000313" key="2">
    <source>
        <dbReference type="EMBL" id="MBW0547829.1"/>
    </source>
</evidence>
<dbReference type="AlphaFoldDB" id="A0A9Q3IPY0"/>
<organism evidence="2 3">
    <name type="scientific">Austropuccinia psidii MF-1</name>
    <dbReference type="NCBI Taxonomy" id="1389203"/>
    <lineage>
        <taxon>Eukaryota</taxon>
        <taxon>Fungi</taxon>
        <taxon>Dikarya</taxon>
        <taxon>Basidiomycota</taxon>
        <taxon>Pucciniomycotina</taxon>
        <taxon>Pucciniomycetes</taxon>
        <taxon>Pucciniales</taxon>
        <taxon>Sphaerophragmiaceae</taxon>
        <taxon>Austropuccinia</taxon>
    </lineage>
</organism>
<dbReference type="EMBL" id="AVOT02052928">
    <property type="protein sequence ID" value="MBW0547829.1"/>
    <property type="molecule type" value="Genomic_DNA"/>
</dbReference>
<feature type="compositionally biased region" description="Basic and acidic residues" evidence="1">
    <location>
        <begin position="10"/>
        <end position="20"/>
    </location>
</feature>